<accession>A0A3S5A2Z3</accession>
<comment type="caution">
    <text evidence="2">The sequence shown here is derived from an EMBL/GenBank/DDBJ whole genome shotgun (WGS) entry which is preliminary data.</text>
</comment>
<feature type="compositionally biased region" description="Polar residues" evidence="1">
    <location>
        <begin position="19"/>
        <end position="29"/>
    </location>
</feature>
<proteinExistence type="predicted"/>
<gene>
    <name evidence="2" type="ORF">PXEA_LOCUS11822</name>
</gene>
<dbReference type="EMBL" id="CAAALY010036758">
    <property type="protein sequence ID" value="VEL18382.1"/>
    <property type="molecule type" value="Genomic_DNA"/>
</dbReference>
<dbReference type="AlphaFoldDB" id="A0A3S5A2Z3"/>
<evidence type="ECO:0000313" key="2">
    <source>
        <dbReference type="EMBL" id="VEL18382.1"/>
    </source>
</evidence>
<keyword evidence="3" id="KW-1185">Reference proteome</keyword>
<name>A0A3S5A2Z3_9PLAT</name>
<evidence type="ECO:0000313" key="3">
    <source>
        <dbReference type="Proteomes" id="UP000784294"/>
    </source>
</evidence>
<organism evidence="2 3">
    <name type="scientific">Protopolystoma xenopodis</name>
    <dbReference type="NCBI Taxonomy" id="117903"/>
    <lineage>
        <taxon>Eukaryota</taxon>
        <taxon>Metazoa</taxon>
        <taxon>Spiralia</taxon>
        <taxon>Lophotrochozoa</taxon>
        <taxon>Platyhelminthes</taxon>
        <taxon>Monogenea</taxon>
        <taxon>Polyopisthocotylea</taxon>
        <taxon>Polystomatidea</taxon>
        <taxon>Polystomatidae</taxon>
        <taxon>Protopolystoma</taxon>
    </lineage>
</organism>
<dbReference type="Proteomes" id="UP000784294">
    <property type="component" value="Unassembled WGS sequence"/>
</dbReference>
<sequence length="140" mass="15928">MRTDKPARTRKPQPIQPYGQIQNGPLSTNFHLLLAQPPKPRSSSPVFTGHSFGRHMEPFRPDYQIGPAGPIWLPPLLDSPASSPSERITHHAVRLHNRGELPLFFEQVTSQTDARFVLCRRGNSWPRQDNDVGREAIEYK</sequence>
<reference evidence="2" key="1">
    <citation type="submission" date="2018-11" db="EMBL/GenBank/DDBJ databases">
        <authorList>
            <consortium name="Pathogen Informatics"/>
        </authorList>
    </citation>
    <scope>NUCLEOTIDE SEQUENCE</scope>
</reference>
<feature type="region of interest" description="Disordered" evidence="1">
    <location>
        <begin position="1"/>
        <end position="29"/>
    </location>
</feature>
<protein>
    <submittedName>
        <fullName evidence="2">Uncharacterized protein</fullName>
    </submittedName>
</protein>
<evidence type="ECO:0000256" key="1">
    <source>
        <dbReference type="SAM" id="MobiDB-lite"/>
    </source>
</evidence>